<accession>A0A9J6BHG5</accession>
<evidence type="ECO:0000256" key="1">
    <source>
        <dbReference type="SAM" id="SignalP"/>
    </source>
</evidence>
<keyword evidence="1" id="KW-0732">Signal</keyword>
<dbReference type="OrthoDB" id="6489092at2759"/>
<evidence type="ECO:0000259" key="2">
    <source>
        <dbReference type="Pfam" id="PF02221"/>
    </source>
</evidence>
<gene>
    <name evidence="3" type="ORF">PVAND_017166</name>
</gene>
<comment type="caution">
    <text evidence="3">The sequence shown here is derived from an EMBL/GenBank/DDBJ whole genome shotgun (WGS) entry which is preliminary data.</text>
</comment>
<dbReference type="AlphaFoldDB" id="A0A9J6BHG5"/>
<dbReference type="EMBL" id="JADBJN010000004">
    <property type="protein sequence ID" value="KAG5669276.1"/>
    <property type="molecule type" value="Genomic_DNA"/>
</dbReference>
<dbReference type="Gene3D" id="2.60.40.770">
    <property type="match status" value="1"/>
</dbReference>
<keyword evidence="4" id="KW-1185">Reference proteome</keyword>
<dbReference type="Pfam" id="PF02221">
    <property type="entry name" value="E1_DerP2_DerF2"/>
    <property type="match status" value="1"/>
</dbReference>
<feature type="domain" description="MD-2-related lipid-recognition" evidence="2">
    <location>
        <begin position="48"/>
        <end position="155"/>
    </location>
</feature>
<organism evidence="3 4">
    <name type="scientific">Polypedilum vanderplanki</name>
    <name type="common">Sleeping chironomid midge</name>
    <dbReference type="NCBI Taxonomy" id="319348"/>
    <lineage>
        <taxon>Eukaryota</taxon>
        <taxon>Metazoa</taxon>
        <taxon>Ecdysozoa</taxon>
        <taxon>Arthropoda</taxon>
        <taxon>Hexapoda</taxon>
        <taxon>Insecta</taxon>
        <taxon>Pterygota</taxon>
        <taxon>Neoptera</taxon>
        <taxon>Endopterygota</taxon>
        <taxon>Diptera</taxon>
        <taxon>Nematocera</taxon>
        <taxon>Chironomoidea</taxon>
        <taxon>Chironomidae</taxon>
        <taxon>Chironominae</taxon>
        <taxon>Polypedilum</taxon>
        <taxon>Polypedilum</taxon>
    </lineage>
</organism>
<evidence type="ECO:0000313" key="3">
    <source>
        <dbReference type="EMBL" id="KAG5669276.1"/>
    </source>
</evidence>
<feature type="chain" id="PRO_5039886732" description="MD-2-related lipid-recognition domain-containing protein" evidence="1">
    <location>
        <begin position="19"/>
        <end position="157"/>
    </location>
</feature>
<name>A0A9J6BHG5_POLVA</name>
<feature type="signal peptide" evidence="1">
    <location>
        <begin position="1"/>
        <end position="18"/>
    </location>
</feature>
<evidence type="ECO:0000313" key="4">
    <source>
        <dbReference type="Proteomes" id="UP001107558"/>
    </source>
</evidence>
<dbReference type="InterPro" id="IPR014756">
    <property type="entry name" value="Ig_E-set"/>
</dbReference>
<dbReference type="SUPFAM" id="SSF81296">
    <property type="entry name" value="E set domains"/>
    <property type="match status" value="1"/>
</dbReference>
<dbReference type="Proteomes" id="UP001107558">
    <property type="component" value="Chromosome 4"/>
</dbReference>
<proteinExistence type="predicted"/>
<protein>
    <recommendedName>
        <fullName evidence="2">MD-2-related lipid-recognition domain-containing protein</fullName>
    </recommendedName>
</protein>
<dbReference type="InterPro" id="IPR003172">
    <property type="entry name" value="ML_dom"/>
</dbReference>
<sequence length="157" mass="17191">MLKVIFLTVLLAACSVNAQQSFWSICTDLPNALAPRQIISPACPPGADRCTATRGEALEADVYFTPVRAHNYMHVTVTAFILGIGIDLAPDDDNACNDLFRNGVQVSCPTVPNVEHVWSIRIFVSRLYPAFNNARVRFLLSENNVPEGCADVRATLI</sequence>
<reference evidence="3" key="1">
    <citation type="submission" date="2021-03" db="EMBL/GenBank/DDBJ databases">
        <title>Chromosome level genome of the anhydrobiotic midge Polypedilum vanderplanki.</title>
        <authorList>
            <person name="Yoshida Y."/>
            <person name="Kikawada T."/>
            <person name="Gusev O."/>
        </authorList>
    </citation>
    <scope>NUCLEOTIDE SEQUENCE</scope>
    <source>
        <strain evidence="3">NIAS01</strain>
        <tissue evidence="3">Whole body or cell culture</tissue>
    </source>
</reference>